<keyword evidence="8" id="KW-1185">Reference proteome</keyword>
<accession>A0ABX0JM36</accession>
<dbReference type="Pfam" id="PF08241">
    <property type="entry name" value="Methyltransf_11"/>
    <property type="match status" value="1"/>
</dbReference>
<keyword evidence="2 5" id="KW-0808">Transferase</keyword>
<dbReference type="InterPro" id="IPR029063">
    <property type="entry name" value="SAM-dependent_MTases_sf"/>
</dbReference>
<evidence type="ECO:0000256" key="1">
    <source>
        <dbReference type="ARBA" id="ARBA00022603"/>
    </source>
</evidence>
<feature type="binding site" evidence="5">
    <location>
        <position position="96"/>
    </location>
    <ligand>
        <name>S-adenosyl-L-methionine</name>
        <dbReference type="ChEBI" id="CHEBI:59789"/>
    </ligand>
</feature>
<evidence type="ECO:0000313" key="7">
    <source>
        <dbReference type="EMBL" id="NHN84272.1"/>
    </source>
</evidence>
<feature type="domain" description="Methyltransferase type 11" evidence="6">
    <location>
        <begin position="93"/>
        <end position="192"/>
    </location>
</feature>
<organism evidence="7 8">
    <name type="scientific">Acetobacter musti</name>
    <dbReference type="NCBI Taxonomy" id="864732"/>
    <lineage>
        <taxon>Bacteria</taxon>
        <taxon>Pseudomonadati</taxon>
        <taxon>Pseudomonadota</taxon>
        <taxon>Alphaproteobacteria</taxon>
        <taxon>Acetobacterales</taxon>
        <taxon>Acetobacteraceae</taxon>
        <taxon>Acetobacter</taxon>
    </lineage>
</organism>
<keyword evidence="4 5" id="KW-0949">S-adenosyl-L-methionine</keyword>
<evidence type="ECO:0000259" key="6">
    <source>
        <dbReference type="Pfam" id="PF08241"/>
    </source>
</evidence>
<keyword evidence="3 5" id="KW-0831">Ubiquinone biosynthesis</keyword>
<gene>
    <name evidence="5 7" type="primary">ubiG</name>
    <name evidence="7" type="ORF">GOB93_06380</name>
</gene>
<dbReference type="HAMAP" id="MF_00472">
    <property type="entry name" value="UbiG"/>
    <property type="match status" value="1"/>
</dbReference>
<reference evidence="7 8" key="1">
    <citation type="journal article" date="2020" name="Int. J. Syst. Evol. Microbiol.">
        <title>Novel acetic acid bacteria from cider fermentations: Acetobacter conturbans sp. nov. and Acetobacter fallax sp. nov.</title>
        <authorList>
            <person name="Sombolestani A.S."/>
            <person name="Cleenwerck I."/>
            <person name="Cnockaert M."/>
            <person name="Borremans W."/>
            <person name="Wieme A.D."/>
            <person name="De Vuyst L."/>
            <person name="Vandamme P."/>
        </authorList>
    </citation>
    <scope>NUCLEOTIDE SEQUENCE [LARGE SCALE GENOMIC DNA]</scope>
    <source>
        <strain evidence="7 8">LMG 30640</strain>
    </source>
</reference>
<dbReference type="RefSeq" id="WP_173582661.1">
    <property type="nucleotide sequence ID" value="NZ_WOTB01000006.1"/>
</dbReference>
<evidence type="ECO:0000256" key="4">
    <source>
        <dbReference type="ARBA" id="ARBA00022691"/>
    </source>
</evidence>
<evidence type="ECO:0000256" key="2">
    <source>
        <dbReference type="ARBA" id="ARBA00022679"/>
    </source>
</evidence>
<evidence type="ECO:0000256" key="5">
    <source>
        <dbReference type="HAMAP-Rule" id="MF_00472"/>
    </source>
</evidence>
<feature type="binding site" evidence="5">
    <location>
        <position position="72"/>
    </location>
    <ligand>
        <name>S-adenosyl-L-methionine</name>
        <dbReference type="ChEBI" id="CHEBI:59789"/>
    </ligand>
</feature>
<dbReference type="Gene3D" id="3.40.50.150">
    <property type="entry name" value="Vaccinia Virus protein VP39"/>
    <property type="match status" value="1"/>
</dbReference>
<dbReference type="PANTHER" id="PTHR43464">
    <property type="entry name" value="METHYLTRANSFERASE"/>
    <property type="match status" value="1"/>
</dbReference>
<proteinExistence type="inferred from homology"/>
<feature type="binding site" evidence="5">
    <location>
        <position position="165"/>
    </location>
    <ligand>
        <name>S-adenosyl-L-methionine</name>
        <dbReference type="ChEBI" id="CHEBI:59789"/>
    </ligand>
</feature>
<sequence>MHPDYNSASGENAVAGGVAGGDVAGNDVALAGQDARGGSVSAEEIARFGAIAREWWDPAGPMRPLHAMNPLRIGWIDRHLPLRSRKQPRLRVLDLGCGAGLASEALAAAGHDVLGLDASAEGIAAARQHLKENPLPASAGSLTYRVGSAETLVAEGETFDAVVALEIIEHVTDPAAFMAMLAVLVRPEGHVFVSTMNRTARAFAFAKIGAEYVMRLLPVGTHDWRKFVTPAELAGFGRRAGLRLQDMAGMTPDLFGNHWRESRDTGVNYIAAFSRG</sequence>
<keyword evidence="1 5" id="KW-0489">Methyltransferase</keyword>
<comment type="caution">
    <text evidence="7">The sequence shown here is derived from an EMBL/GenBank/DDBJ whole genome shotgun (WGS) entry which is preliminary data.</text>
</comment>
<comment type="catalytic activity">
    <reaction evidence="5">
        <text>a 3-(all-trans-polyprenyl)benzene-1,2-diol + S-adenosyl-L-methionine = a 2-methoxy-6-(all-trans-polyprenyl)phenol + S-adenosyl-L-homocysteine + H(+)</text>
        <dbReference type="Rhea" id="RHEA:31411"/>
        <dbReference type="Rhea" id="RHEA-COMP:9550"/>
        <dbReference type="Rhea" id="RHEA-COMP:9551"/>
        <dbReference type="ChEBI" id="CHEBI:15378"/>
        <dbReference type="ChEBI" id="CHEBI:57856"/>
        <dbReference type="ChEBI" id="CHEBI:59789"/>
        <dbReference type="ChEBI" id="CHEBI:62729"/>
        <dbReference type="ChEBI" id="CHEBI:62731"/>
        <dbReference type="EC" id="2.1.1.222"/>
    </reaction>
</comment>
<dbReference type="NCBIfam" id="TIGR01983">
    <property type="entry name" value="UbiG"/>
    <property type="match status" value="1"/>
</dbReference>
<dbReference type="SUPFAM" id="SSF53335">
    <property type="entry name" value="S-adenosyl-L-methionine-dependent methyltransferases"/>
    <property type="match status" value="1"/>
</dbReference>
<comment type="similarity">
    <text evidence="5">Belongs to the methyltransferase superfamily. UbiG/COQ3 family.</text>
</comment>
<dbReference type="PANTHER" id="PTHR43464:SF19">
    <property type="entry name" value="UBIQUINONE BIOSYNTHESIS O-METHYLTRANSFERASE, MITOCHONDRIAL"/>
    <property type="match status" value="1"/>
</dbReference>
<comment type="function">
    <text evidence="5">O-methyltransferase that catalyzes the 2 O-methylation steps in the ubiquinone biosynthetic pathway.</text>
</comment>
<dbReference type="EC" id="2.1.1.222" evidence="5"/>
<dbReference type="EC" id="2.1.1.64" evidence="5"/>
<dbReference type="InterPro" id="IPR013216">
    <property type="entry name" value="Methyltransf_11"/>
</dbReference>
<name>A0ABX0JM36_9PROT</name>
<dbReference type="InterPro" id="IPR010233">
    <property type="entry name" value="UbiG_MeTrfase"/>
</dbReference>
<comment type="pathway">
    <text evidence="5">Cofactor biosynthesis; ubiquinone biosynthesis.</text>
</comment>
<feature type="binding site" evidence="5">
    <location>
        <position position="117"/>
    </location>
    <ligand>
        <name>S-adenosyl-L-methionine</name>
        <dbReference type="ChEBI" id="CHEBI:59789"/>
    </ligand>
</feature>
<evidence type="ECO:0000313" key="8">
    <source>
        <dbReference type="Proteomes" id="UP000635278"/>
    </source>
</evidence>
<comment type="catalytic activity">
    <reaction evidence="5">
        <text>a 3-demethylubiquinol + S-adenosyl-L-methionine = a ubiquinol + S-adenosyl-L-homocysteine + H(+)</text>
        <dbReference type="Rhea" id="RHEA:44380"/>
        <dbReference type="Rhea" id="RHEA-COMP:9566"/>
        <dbReference type="Rhea" id="RHEA-COMP:10914"/>
        <dbReference type="ChEBI" id="CHEBI:15378"/>
        <dbReference type="ChEBI" id="CHEBI:17976"/>
        <dbReference type="ChEBI" id="CHEBI:57856"/>
        <dbReference type="ChEBI" id="CHEBI:59789"/>
        <dbReference type="ChEBI" id="CHEBI:84422"/>
        <dbReference type="EC" id="2.1.1.64"/>
    </reaction>
</comment>
<evidence type="ECO:0000256" key="3">
    <source>
        <dbReference type="ARBA" id="ARBA00022688"/>
    </source>
</evidence>
<protein>
    <recommendedName>
        <fullName evidence="5">Ubiquinone biosynthesis O-methyltransferase</fullName>
    </recommendedName>
    <alternativeName>
        <fullName evidence="5">2-polyprenyl-6-hydroxyphenol methylase</fullName>
        <ecNumber evidence="5">2.1.1.222</ecNumber>
    </alternativeName>
    <alternativeName>
        <fullName evidence="5">3-demethylubiquinone 3-O-methyltransferase</fullName>
        <ecNumber evidence="5">2.1.1.64</ecNumber>
    </alternativeName>
</protein>
<dbReference type="GO" id="GO:0102208">
    <property type="term" value="F:2-polyprenyl-6-hydroxyphenol methylase activity"/>
    <property type="evidence" value="ECO:0007669"/>
    <property type="project" value="UniProtKB-EC"/>
</dbReference>
<dbReference type="CDD" id="cd02440">
    <property type="entry name" value="AdoMet_MTases"/>
    <property type="match status" value="1"/>
</dbReference>
<dbReference type="Proteomes" id="UP000635278">
    <property type="component" value="Unassembled WGS sequence"/>
</dbReference>
<dbReference type="GO" id="GO:0032259">
    <property type="term" value="P:methylation"/>
    <property type="evidence" value="ECO:0007669"/>
    <property type="project" value="UniProtKB-KW"/>
</dbReference>
<dbReference type="GO" id="GO:0061542">
    <property type="term" value="F:3-demethylubiquinol 3-O-methyltransferase activity"/>
    <property type="evidence" value="ECO:0007669"/>
    <property type="project" value="UniProtKB-EC"/>
</dbReference>
<dbReference type="EMBL" id="WOTB01000006">
    <property type="protein sequence ID" value="NHN84272.1"/>
    <property type="molecule type" value="Genomic_DNA"/>
</dbReference>